<evidence type="ECO:0000313" key="10">
    <source>
        <dbReference type="Ensembl" id="ENSECRP00000018827.1"/>
    </source>
</evidence>
<dbReference type="Pfam" id="PF17776">
    <property type="entry name" value="NLRC4_HD2"/>
    <property type="match status" value="1"/>
</dbReference>
<dbReference type="SUPFAM" id="SSF52047">
    <property type="entry name" value="RNI-like"/>
    <property type="match status" value="1"/>
</dbReference>
<reference evidence="10" key="2">
    <citation type="submission" date="2025-08" db="UniProtKB">
        <authorList>
            <consortium name="Ensembl"/>
        </authorList>
    </citation>
    <scope>IDENTIFICATION</scope>
</reference>
<dbReference type="AlphaFoldDB" id="A0A8C4SMK8"/>
<dbReference type="InterPro" id="IPR041267">
    <property type="entry name" value="NLRP_HD2"/>
</dbReference>
<evidence type="ECO:0000256" key="7">
    <source>
        <dbReference type="ARBA" id="ARBA00023198"/>
    </source>
</evidence>
<dbReference type="GO" id="GO:0005829">
    <property type="term" value="C:cytosol"/>
    <property type="evidence" value="ECO:0007669"/>
    <property type="project" value="UniProtKB-SubCell"/>
</dbReference>
<dbReference type="Pfam" id="PF05729">
    <property type="entry name" value="NACHT"/>
    <property type="match status" value="1"/>
</dbReference>
<evidence type="ECO:0000256" key="5">
    <source>
        <dbReference type="ARBA" id="ARBA00022840"/>
    </source>
</evidence>
<evidence type="ECO:0000256" key="2">
    <source>
        <dbReference type="ARBA" id="ARBA00022490"/>
    </source>
</evidence>
<proteinExistence type="predicted"/>
<dbReference type="Gene3D" id="3.40.50.300">
    <property type="entry name" value="P-loop containing nucleotide triphosphate hydrolases"/>
    <property type="match status" value="1"/>
</dbReference>
<dbReference type="InterPro" id="IPR007111">
    <property type="entry name" value="NACHT_NTPase"/>
</dbReference>
<keyword evidence="6" id="KW-0832">Ubl conjugation</keyword>
<reference evidence="10" key="3">
    <citation type="submission" date="2025-09" db="UniProtKB">
        <authorList>
            <consortium name="Ensembl"/>
        </authorList>
    </citation>
    <scope>IDENTIFICATION</scope>
</reference>
<keyword evidence="2" id="KW-0963">Cytoplasm</keyword>
<evidence type="ECO:0000256" key="6">
    <source>
        <dbReference type="ARBA" id="ARBA00022843"/>
    </source>
</evidence>
<keyword evidence="8" id="KW-1271">Inflammasome</keyword>
<dbReference type="Pfam" id="PF17779">
    <property type="entry name" value="WHD_NOD2"/>
    <property type="match status" value="1"/>
</dbReference>
<reference evidence="10" key="1">
    <citation type="submission" date="2021-06" db="EMBL/GenBank/DDBJ databases">
        <authorList>
            <consortium name="Wellcome Sanger Institute Data Sharing"/>
        </authorList>
    </citation>
    <scope>NUCLEOTIDE SEQUENCE [LARGE SCALE GENOMIC DNA]</scope>
</reference>
<dbReference type="Gene3D" id="3.80.10.10">
    <property type="entry name" value="Ribonuclease Inhibitor"/>
    <property type="match status" value="1"/>
</dbReference>
<dbReference type="SUPFAM" id="SSF52540">
    <property type="entry name" value="P-loop containing nucleoside triphosphate hydrolases"/>
    <property type="match status" value="1"/>
</dbReference>
<dbReference type="InterPro" id="IPR032675">
    <property type="entry name" value="LRR_dom_sf"/>
</dbReference>
<evidence type="ECO:0000256" key="3">
    <source>
        <dbReference type="ARBA" id="ARBA00022737"/>
    </source>
</evidence>
<keyword evidence="7" id="KW-0395">Inflammatory response</keyword>
<dbReference type="GO" id="GO:0006954">
    <property type="term" value="P:inflammatory response"/>
    <property type="evidence" value="ECO:0007669"/>
    <property type="project" value="UniProtKB-KW"/>
</dbReference>
<dbReference type="PANTHER" id="PTHR45690:SF19">
    <property type="entry name" value="NACHT, LRR AND PYD DOMAINS-CONTAINING PROTEIN 3"/>
    <property type="match status" value="1"/>
</dbReference>
<keyword evidence="3" id="KW-0677">Repeat</keyword>
<evidence type="ECO:0000256" key="4">
    <source>
        <dbReference type="ARBA" id="ARBA00022741"/>
    </source>
</evidence>
<keyword evidence="5" id="KW-0067">ATP-binding</keyword>
<dbReference type="Proteomes" id="UP000694620">
    <property type="component" value="Chromosome 12"/>
</dbReference>
<dbReference type="InterPro" id="IPR041075">
    <property type="entry name" value="NOD1/2_WH"/>
</dbReference>
<evidence type="ECO:0000313" key="11">
    <source>
        <dbReference type="Proteomes" id="UP000694620"/>
    </source>
</evidence>
<name>A0A8C4SMK8_ERPCA</name>
<comment type="subcellular location">
    <subcellularLocation>
        <location evidence="1">Inflammasome</location>
    </subcellularLocation>
</comment>
<keyword evidence="11" id="KW-1185">Reference proteome</keyword>
<keyword evidence="4" id="KW-0547">Nucleotide-binding</keyword>
<evidence type="ECO:0000256" key="1">
    <source>
        <dbReference type="ARBA" id="ARBA00004110"/>
    </source>
</evidence>
<sequence>MQVKCLASKELQGCRPSLQSEYHTDGPMCLNCMQLLSASADLKKKFCKVIRTLPHEDLLTLTEYYKAELAYVMTYDITSILQNLATKHILTNDEAKRFKSKEKSEGGVEAFINDMMKKDRVLLSLWVGLAEELVRFPSPNLTRILEEVTQGGLELSKDIQDSLKAPLSEPHVKGLQDMHRTTLLESAKNLKAQPSLGVPLVMDDVIFETRYTELVVINQYGRTQIETQFELGKTGRTHAELVEERAKEKCERIWTEQLFRRCPRSRTAPKIVVVSGMAGIGKSTMVQKIIFDWARGSQYRRFAFVFLFKFRDLNILEEKEPQMPLTRLIVRHYEHLNDARQTLREILQKPESLLFIFDGLDEYKHNLDFTQRRLCSNPEDYFPIHILVTSLVSRTLLKGCSVLITSRPTTLEPLDMDRVDRHTEILGFFPEQRLMYFKKFFGDANLGMEAFQYVEENAILYTLCFNPSYCWIICSLLKSHFSTPKEEHKAAPRTVTELFVMFLYHILTNHKREADDKRGILVKLGKMAYYGVANRFLVFYEKQEMFTFGLQPVLQSAFLSGFLKEILQRESTHECTTYTFFHLILQEFIAACSFFLDSCGDIDELLRRLDSCEDCRFETFTQFLAGFARPTVFKALEGILGELERKPAVRVLDWVKQKAERALRGEDKTKALQVLQWLFETQNKKLIQDSIGKDLNLNLSTINVSPLDCAVLGSVISCCGELEVLNLSYIHLSSECIKRLMSGLICCRCMKLQSCGLTSECCEALFLVLCAERSHLTELLLGNNQLEDSGVRLLCEGLRNRNCHLQKLRSAHQSRKQGWKTEKKKIVGTTLRTIMTARSRSRNL</sequence>
<feature type="domain" description="NACHT" evidence="9">
    <location>
        <begin position="270"/>
        <end position="408"/>
    </location>
</feature>
<dbReference type="GO" id="GO:0005524">
    <property type="term" value="F:ATP binding"/>
    <property type="evidence" value="ECO:0007669"/>
    <property type="project" value="UniProtKB-KW"/>
</dbReference>
<protein>
    <submittedName>
        <fullName evidence="10">NACHT, LRR and PYD domains-containing protein 3-like</fullName>
    </submittedName>
</protein>
<dbReference type="SMART" id="SM00368">
    <property type="entry name" value="LRR_RI"/>
    <property type="match status" value="1"/>
</dbReference>
<organism evidence="10 11">
    <name type="scientific">Erpetoichthys calabaricus</name>
    <name type="common">Rope fish</name>
    <name type="synonym">Calamoichthys calabaricus</name>
    <dbReference type="NCBI Taxonomy" id="27687"/>
    <lineage>
        <taxon>Eukaryota</taxon>
        <taxon>Metazoa</taxon>
        <taxon>Chordata</taxon>
        <taxon>Craniata</taxon>
        <taxon>Vertebrata</taxon>
        <taxon>Euteleostomi</taxon>
        <taxon>Actinopterygii</taxon>
        <taxon>Polypteriformes</taxon>
        <taxon>Polypteridae</taxon>
        <taxon>Erpetoichthys</taxon>
    </lineage>
</organism>
<dbReference type="Ensembl" id="ENSECRT00000019216.1">
    <property type="protein sequence ID" value="ENSECRP00000018827.1"/>
    <property type="gene ID" value="ENSECRG00000012587.1"/>
</dbReference>
<dbReference type="PANTHER" id="PTHR45690">
    <property type="entry name" value="NACHT, LRR AND PYD DOMAINS-CONTAINING PROTEIN 12"/>
    <property type="match status" value="1"/>
</dbReference>
<dbReference type="InterPro" id="IPR050637">
    <property type="entry name" value="NLRP_innate_immun_reg"/>
</dbReference>
<evidence type="ECO:0000259" key="9">
    <source>
        <dbReference type="PROSITE" id="PS50837"/>
    </source>
</evidence>
<dbReference type="GO" id="GO:0045087">
    <property type="term" value="P:innate immune response"/>
    <property type="evidence" value="ECO:0007669"/>
    <property type="project" value="UniProtKB-KW"/>
</dbReference>
<accession>A0A8C4SMK8</accession>
<dbReference type="GeneTree" id="ENSGT01150000287004"/>
<dbReference type="InterPro" id="IPR027417">
    <property type="entry name" value="P-loop_NTPase"/>
</dbReference>
<evidence type="ECO:0000256" key="8">
    <source>
        <dbReference type="ARBA" id="ARBA00023233"/>
    </source>
</evidence>
<dbReference type="PROSITE" id="PS50837">
    <property type="entry name" value="NACHT"/>
    <property type="match status" value="1"/>
</dbReference>